<protein>
    <recommendedName>
        <fullName evidence="5">Translation initiation factor 1A</fullName>
        <shortName evidence="5">aIF-1A</shortName>
    </recommendedName>
</protein>
<dbReference type="NCBIfam" id="NF003084">
    <property type="entry name" value="PRK04012.1-3"/>
    <property type="match status" value="1"/>
</dbReference>
<accession>A0A2A2H4W2</accession>
<dbReference type="HAMAP" id="MF_00216">
    <property type="entry name" value="aIF_1A"/>
    <property type="match status" value="1"/>
</dbReference>
<evidence type="ECO:0000256" key="5">
    <source>
        <dbReference type="HAMAP-Rule" id="MF_00216"/>
    </source>
</evidence>
<dbReference type="Gene3D" id="2.40.50.140">
    <property type="entry name" value="Nucleic acid-binding proteins"/>
    <property type="match status" value="1"/>
</dbReference>
<dbReference type="OrthoDB" id="2586at2157"/>
<evidence type="ECO:0000313" key="10">
    <source>
        <dbReference type="EMBL" id="PAV04407.1"/>
    </source>
</evidence>
<evidence type="ECO:0000256" key="2">
    <source>
        <dbReference type="ARBA" id="ARBA00022540"/>
    </source>
</evidence>
<evidence type="ECO:0000256" key="7">
    <source>
        <dbReference type="RuleBase" id="RU004365"/>
    </source>
</evidence>
<feature type="region of interest" description="Disordered" evidence="8">
    <location>
        <begin position="1"/>
        <end position="22"/>
    </location>
</feature>
<dbReference type="InterPro" id="IPR006196">
    <property type="entry name" value="RNA-binding_domain_S1_IF1"/>
</dbReference>
<proteinExistence type="inferred from homology"/>
<dbReference type="EMBL" id="LMVM01000023">
    <property type="protein sequence ID" value="PAV04407.1"/>
    <property type="molecule type" value="Genomic_DNA"/>
</dbReference>
<comment type="function">
    <text evidence="4 5 7">Seems to be required for maximal rate of protein biosynthesis. Enhances ribosome dissociation into subunits and stabilizes the binding of the initiator Met-tRNA(I) to 40 S ribosomal subunits.</text>
</comment>
<dbReference type="Proteomes" id="UP000217784">
    <property type="component" value="Unassembled WGS sequence"/>
</dbReference>
<dbReference type="NCBIfam" id="TIGR00523">
    <property type="entry name" value="eIF-1A"/>
    <property type="match status" value="1"/>
</dbReference>
<evidence type="ECO:0000256" key="6">
    <source>
        <dbReference type="RuleBase" id="RU004364"/>
    </source>
</evidence>
<dbReference type="AlphaFoldDB" id="A0A2A2H4W2"/>
<dbReference type="PROSITE" id="PS50832">
    <property type="entry name" value="S1_IF1_TYPE"/>
    <property type="match status" value="1"/>
</dbReference>
<sequence length="103" mass="12119">MNRGRGRGHDTQQVRRVRSPRKGEIPGVVEQILGHGKLKVRCADGKIRLSRIPGKMKKRIWIREGDVVLVKPWDFQSDEKADVIWRYTRTEANWLERRGYLNL</sequence>
<dbReference type="GO" id="GO:0003743">
    <property type="term" value="F:translation initiation factor activity"/>
    <property type="evidence" value="ECO:0007669"/>
    <property type="project" value="UniProtKB-UniRule"/>
</dbReference>
<comment type="caution">
    <text evidence="10">The sequence shown here is derived from an EMBL/GenBank/DDBJ whole genome shotgun (WGS) entry which is preliminary data.</text>
</comment>
<dbReference type="RefSeq" id="WP_069585257.1">
    <property type="nucleotide sequence ID" value="NZ_LMVM01000023.1"/>
</dbReference>
<organism evidence="10 11">
    <name type="scientific">Methanobacterium bryantii</name>
    <dbReference type="NCBI Taxonomy" id="2161"/>
    <lineage>
        <taxon>Archaea</taxon>
        <taxon>Methanobacteriati</taxon>
        <taxon>Methanobacteriota</taxon>
        <taxon>Methanomada group</taxon>
        <taxon>Methanobacteria</taxon>
        <taxon>Methanobacteriales</taxon>
        <taxon>Methanobacteriaceae</taxon>
        <taxon>Methanobacterium</taxon>
    </lineage>
</organism>
<dbReference type="PROSITE" id="PS01262">
    <property type="entry name" value="IF1A"/>
    <property type="match status" value="1"/>
</dbReference>
<dbReference type="SMART" id="SM00652">
    <property type="entry name" value="eIF1a"/>
    <property type="match status" value="1"/>
</dbReference>
<evidence type="ECO:0000256" key="3">
    <source>
        <dbReference type="ARBA" id="ARBA00022917"/>
    </source>
</evidence>
<dbReference type="Pfam" id="PF01176">
    <property type="entry name" value="eIF-1a"/>
    <property type="match status" value="1"/>
</dbReference>
<dbReference type="SUPFAM" id="SSF50249">
    <property type="entry name" value="Nucleic acid-binding proteins"/>
    <property type="match status" value="1"/>
</dbReference>
<dbReference type="InterPro" id="IPR018104">
    <property type="entry name" value="TIF_eIF-1A_CS"/>
</dbReference>
<dbReference type="CDD" id="cd05793">
    <property type="entry name" value="S1_IF1A"/>
    <property type="match status" value="1"/>
</dbReference>
<dbReference type="GO" id="GO:0003723">
    <property type="term" value="F:RNA binding"/>
    <property type="evidence" value="ECO:0007669"/>
    <property type="project" value="InterPro"/>
</dbReference>
<feature type="domain" description="S1-like" evidence="9">
    <location>
        <begin position="15"/>
        <end position="88"/>
    </location>
</feature>
<evidence type="ECO:0000256" key="4">
    <source>
        <dbReference type="ARBA" id="ARBA00025502"/>
    </source>
</evidence>
<dbReference type="PANTHER" id="PTHR21668">
    <property type="entry name" value="EIF-1A"/>
    <property type="match status" value="1"/>
</dbReference>
<evidence type="ECO:0000313" key="11">
    <source>
        <dbReference type="Proteomes" id="UP000217784"/>
    </source>
</evidence>
<gene>
    <name evidence="5" type="primary">eif1a</name>
    <name evidence="10" type="ORF">ASJ80_06065</name>
</gene>
<keyword evidence="2 5" id="KW-0396">Initiation factor</keyword>
<name>A0A2A2H4W2_METBR</name>
<comment type="similarity">
    <text evidence="1 5 6">Belongs to the eIF-1A family.</text>
</comment>
<evidence type="ECO:0000259" key="9">
    <source>
        <dbReference type="PROSITE" id="PS50832"/>
    </source>
</evidence>
<keyword evidence="3 5" id="KW-0648">Protein biosynthesis</keyword>
<dbReference type="InterPro" id="IPR001253">
    <property type="entry name" value="TIF_eIF-1A"/>
</dbReference>
<reference evidence="10 11" key="1">
    <citation type="journal article" date="2017" name="BMC Genomics">
        <title>Genomic analysis of methanogenic archaea reveals a shift towards energy conservation.</title>
        <authorList>
            <person name="Gilmore S.P."/>
            <person name="Henske J.K."/>
            <person name="Sexton J.A."/>
            <person name="Solomon K.V."/>
            <person name="Seppala S."/>
            <person name="Yoo J.I."/>
            <person name="Huyett L.M."/>
            <person name="Pressman A."/>
            <person name="Cogan J.Z."/>
            <person name="Kivenson V."/>
            <person name="Peng X."/>
            <person name="Tan Y."/>
            <person name="Valentine D.L."/>
            <person name="O'Malley M.A."/>
        </authorList>
    </citation>
    <scope>NUCLEOTIDE SEQUENCE [LARGE SCALE GENOMIC DNA]</scope>
    <source>
        <strain evidence="10 11">M.o.H.</strain>
    </source>
</reference>
<dbReference type="NCBIfam" id="NF003085">
    <property type="entry name" value="PRK04012.1-5"/>
    <property type="match status" value="1"/>
</dbReference>
<keyword evidence="11" id="KW-1185">Reference proteome</keyword>
<dbReference type="InterPro" id="IPR012340">
    <property type="entry name" value="NA-bd_OB-fold"/>
</dbReference>
<evidence type="ECO:0000256" key="8">
    <source>
        <dbReference type="SAM" id="MobiDB-lite"/>
    </source>
</evidence>
<evidence type="ECO:0000256" key="1">
    <source>
        <dbReference type="ARBA" id="ARBA00007392"/>
    </source>
</evidence>